<evidence type="ECO:0000313" key="2">
    <source>
        <dbReference type="Proteomes" id="UP001620514"/>
    </source>
</evidence>
<dbReference type="Proteomes" id="UP001620514">
    <property type="component" value="Unassembled WGS sequence"/>
</dbReference>
<sequence>MRPRKPMQPLFRCEAPGRAASSGVLLAARVASGRALSIIDLCQIPPSIPLAKLLILLIPPVRVTAFLLLLL</sequence>
<keyword evidence="2" id="KW-1185">Reference proteome</keyword>
<accession>A0ABW8MNG6</accession>
<comment type="caution">
    <text evidence="1">The sequence shown here is derived from an EMBL/GenBank/DDBJ whole genome shotgun (WGS) entry which is preliminary data.</text>
</comment>
<name>A0ABW8MNG6_9BURK</name>
<reference evidence="1 2" key="1">
    <citation type="submission" date="2024-10" db="EMBL/GenBank/DDBJ databases">
        <authorList>
            <person name="Deangelis K."/>
            <person name="Huntemann M."/>
            <person name="Clum A."/>
            <person name="Wang J."/>
            <person name="Palaniappan K."/>
            <person name="Ritter S."/>
            <person name="Chen I.-M."/>
            <person name="Stamatis D."/>
            <person name="Reddy T."/>
            <person name="O'Malley R."/>
            <person name="Daum C."/>
            <person name="Ng V."/>
            <person name="Ivanova N."/>
            <person name="Kyrpides N."/>
            <person name="Woyke T."/>
        </authorList>
    </citation>
    <scope>NUCLEOTIDE SEQUENCE [LARGE SCALE GENOMIC DNA]</scope>
    <source>
        <strain evidence="1 2">GAS97</strain>
    </source>
</reference>
<reference evidence="1 2" key="2">
    <citation type="submission" date="2024-11" db="EMBL/GenBank/DDBJ databases">
        <title>Using genomics to understand microbial adaptation to soil warming.</title>
        <authorList>
            <person name="Deangelis K.M. PhD."/>
        </authorList>
    </citation>
    <scope>NUCLEOTIDE SEQUENCE [LARGE SCALE GENOMIC DNA]</scope>
    <source>
        <strain evidence="1 2">GAS97</strain>
    </source>
</reference>
<proteinExistence type="predicted"/>
<protein>
    <submittedName>
        <fullName evidence="1">Uncharacterized protein</fullName>
    </submittedName>
</protein>
<organism evidence="1 2">
    <name type="scientific">Caballeronia udeis</name>
    <dbReference type="NCBI Taxonomy" id="1232866"/>
    <lineage>
        <taxon>Bacteria</taxon>
        <taxon>Pseudomonadati</taxon>
        <taxon>Pseudomonadota</taxon>
        <taxon>Betaproteobacteria</taxon>
        <taxon>Burkholderiales</taxon>
        <taxon>Burkholderiaceae</taxon>
        <taxon>Caballeronia</taxon>
    </lineage>
</organism>
<evidence type="ECO:0000313" key="1">
    <source>
        <dbReference type="EMBL" id="MFK4445007.1"/>
    </source>
</evidence>
<dbReference type="EMBL" id="JBIYDN010000017">
    <property type="protein sequence ID" value="MFK4445007.1"/>
    <property type="molecule type" value="Genomic_DNA"/>
</dbReference>
<gene>
    <name evidence="1" type="ORF">ABH943_005029</name>
</gene>